<dbReference type="Pfam" id="PF00882">
    <property type="entry name" value="Zn_dep_PLPC"/>
    <property type="match status" value="1"/>
</dbReference>
<gene>
    <name evidence="2" type="ORF">H9910_09360</name>
</gene>
<organism evidence="2 3">
    <name type="scientific">Candidatus Mediterraneibacter quadrami</name>
    <dbReference type="NCBI Taxonomy" id="2838684"/>
    <lineage>
        <taxon>Bacteria</taxon>
        <taxon>Bacillati</taxon>
        <taxon>Bacillota</taxon>
        <taxon>Clostridia</taxon>
        <taxon>Lachnospirales</taxon>
        <taxon>Lachnospiraceae</taxon>
        <taxon>Mediterraneibacter</taxon>
    </lineage>
</organism>
<evidence type="ECO:0000313" key="3">
    <source>
        <dbReference type="Proteomes" id="UP000823909"/>
    </source>
</evidence>
<dbReference type="InterPro" id="IPR029002">
    <property type="entry name" value="PLPC/GPLD1"/>
</dbReference>
<evidence type="ECO:0000313" key="2">
    <source>
        <dbReference type="EMBL" id="HJD43194.1"/>
    </source>
</evidence>
<feature type="domain" description="Phospholipase C/D" evidence="1">
    <location>
        <begin position="7"/>
        <end position="163"/>
    </location>
</feature>
<dbReference type="Proteomes" id="UP000823909">
    <property type="component" value="Unassembled WGS sequence"/>
</dbReference>
<evidence type="ECO:0000259" key="1">
    <source>
        <dbReference type="Pfam" id="PF00882"/>
    </source>
</evidence>
<dbReference type="AlphaFoldDB" id="A0A9D2RDK1"/>
<comment type="caution">
    <text evidence="2">The sequence shown here is derived from an EMBL/GenBank/DDBJ whole genome shotgun (WGS) entry which is preliminary data.</text>
</comment>
<accession>A0A9D2RDK1</accession>
<protein>
    <submittedName>
        <fullName evidence="2">Zinc dependent phospholipase C family protein</fullName>
    </submittedName>
</protein>
<sequence length="272" mass="30868">MPTTYAHYKFGEEVIGTLPRLLRSAIENNRELFDLGVHGPDLLFYYKALTKNPVNGQGYALHDRPADAFFRHAAEVIARAENPAAARAYIYGFICHFALDSECHPYVEKMIHDSGIGHSEIEMEFDRMLMKEDYINPVRYLPTGHIHPSKKNAEVIAPFFENMTPELIEKCMKGMLFCLKTLHAPNMLKRRLLFGGMKLAGQENKKGMVMSLEPNPACRNYCRILKGQYAGAVPLAAGLIIRYQKTLFEGAELPERFGHTFGAGDDWEKIRL</sequence>
<reference evidence="2" key="1">
    <citation type="journal article" date="2021" name="PeerJ">
        <title>Extensive microbial diversity within the chicken gut microbiome revealed by metagenomics and culture.</title>
        <authorList>
            <person name="Gilroy R."/>
            <person name="Ravi A."/>
            <person name="Getino M."/>
            <person name="Pursley I."/>
            <person name="Horton D.L."/>
            <person name="Alikhan N.F."/>
            <person name="Baker D."/>
            <person name="Gharbi K."/>
            <person name="Hall N."/>
            <person name="Watson M."/>
            <person name="Adriaenssens E.M."/>
            <person name="Foster-Nyarko E."/>
            <person name="Jarju S."/>
            <person name="Secka A."/>
            <person name="Antonio M."/>
            <person name="Oren A."/>
            <person name="Chaudhuri R.R."/>
            <person name="La Ragione R."/>
            <person name="Hildebrand F."/>
            <person name="Pallen M.J."/>
        </authorList>
    </citation>
    <scope>NUCLEOTIDE SEQUENCE</scope>
    <source>
        <strain evidence="2">ChiBcec15-3976</strain>
    </source>
</reference>
<reference evidence="2" key="2">
    <citation type="submission" date="2021-04" db="EMBL/GenBank/DDBJ databases">
        <authorList>
            <person name="Gilroy R."/>
        </authorList>
    </citation>
    <scope>NUCLEOTIDE SEQUENCE</scope>
    <source>
        <strain evidence="2">ChiBcec15-3976</strain>
    </source>
</reference>
<name>A0A9D2RDK1_9FIRM</name>
<dbReference type="EMBL" id="DWUU01000056">
    <property type="protein sequence ID" value="HJD43194.1"/>
    <property type="molecule type" value="Genomic_DNA"/>
</dbReference>
<proteinExistence type="predicted"/>